<keyword evidence="2" id="KW-1185">Reference proteome</keyword>
<evidence type="ECO:0000313" key="1">
    <source>
        <dbReference type="EMBL" id="MFD1064312.1"/>
    </source>
</evidence>
<sequence length="251" mass="28701">MRNLIELLNVDKRCVVDKRITKVAISNNSTLNASEKKILKEVINDIRWLASYKPVNSAIPEFITQLESYDEIQIISVNFSDTKYSKQVINLIQKSMPYFLVLLLEVGNKFSVSVAKKSINQTDKLKRTIDEVITSTWMDTSIDTSVNNDFIKQLNTKSFHNLHLKAFYQGFIRAIQQYEANLLTGTVGKNSKGNTLKDGGDILKQIESLDKEIISLKSQIKKETVFSNKVHLNMTLKNLEGKREELIEELK</sequence>
<dbReference type="InterPro" id="IPR025503">
    <property type="entry name" value="DUF4391"/>
</dbReference>
<dbReference type="Proteomes" id="UP001597013">
    <property type="component" value="Unassembled WGS sequence"/>
</dbReference>
<dbReference type="Pfam" id="PF14335">
    <property type="entry name" value="DUF4391"/>
    <property type="match status" value="1"/>
</dbReference>
<evidence type="ECO:0000313" key="2">
    <source>
        <dbReference type="Proteomes" id="UP001597013"/>
    </source>
</evidence>
<proteinExistence type="predicted"/>
<dbReference type="RefSeq" id="WP_386132669.1">
    <property type="nucleotide sequence ID" value="NZ_JBHTJL010000016.1"/>
</dbReference>
<protein>
    <submittedName>
        <fullName evidence="1">DUF4391 domain-containing protein</fullName>
    </submittedName>
</protein>
<accession>A0ABW3N9P5</accession>
<name>A0ABW3N9P5_9FLAO</name>
<comment type="caution">
    <text evidence="1">The sequence shown here is derived from an EMBL/GenBank/DDBJ whole genome shotgun (WGS) entry which is preliminary data.</text>
</comment>
<dbReference type="EMBL" id="JBHTJL010000016">
    <property type="protein sequence ID" value="MFD1064312.1"/>
    <property type="molecule type" value="Genomic_DNA"/>
</dbReference>
<reference evidence="2" key="1">
    <citation type="journal article" date="2019" name="Int. J. Syst. Evol. Microbiol.">
        <title>The Global Catalogue of Microorganisms (GCM) 10K type strain sequencing project: providing services to taxonomists for standard genome sequencing and annotation.</title>
        <authorList>
            <consortium name="The Broad Institute Genomics Platform"/>
            <consortium name="The Broad Institute Genome Sequencing Center for Infectious Disease"/>
            <person name="Wu L."/>
            <person name="Ma J."/>
        </authorList>
    </citation>
    <scope>NUCLEOTIDE SEQUENCE [LARGE SCALE GENOMIC DNA]</scope>
    <source>
        <strain evidence="2">CCUG 62215</strain>
    </source>
</reference>
<organism evidence="1 2">
    <name type="scientific">Winogradskyella litorisediminis</name>
    <dbReference type="NCBI Taxonomy" id="1156618"/>
    <lineage>
        <taxon>Bacteria</taxon>
        <taxon>Pseudomonadati</taxon>
        <taxon>Bacteroidota</taxon>
        <taxon>Flavobacteriia</taxon>
        <taxon>Flavobacteriales</taxon>
        <taxon>Flavobacteriaceae</taxon>
        <taxon>Winogradskyella</taxon>
    </lineage>
</organism>
<gene>
    <name evidence="1" type="ORF">ACFQ1Q_13740</name>
</gene>